<sequence length="1042" mass="117666">MKGIAVQSNFQRLNLITGWIVGLIACTVYILTMEPTGSFWDCGEFVASCDKLQIPHPPGAPLFILMGRFFIILFGDNPHTAARAVNCMSALASGLSILFLFWTITHFARKLVQTDTTKEPDSQQTFTILAAGAIGALAYTFCDSFWYSAVEGEVYASSAFFTAIVFWAILKWEQNQTDNKRGADRWLIFIFYMMGLSIGVHLLNLLTIPAIVMVYYFKRYRPTRLGTLAAFLIGCAITGFVQVVVIQYTIKWAGNFDVFFVNSLNLPFFSGFATFFVLLAAAFIMGIRWAVRRNKYYLKIGLWGAAFMLLGYSTYFTTMIRSNADTPVDMYNVDNPVSLVGYLSRETYGDWPILYGPDFTDPPPTVEAGDQYAKGENRYEVTGKKYAQDWAHSPSSHLFPRMYSSDNTRGEIDTYKKFSGMVDGDNPTMADNIKYFLNYQTNWMYLRYFLWNFAGKQNDLQGFGNPRDSNWVSGISFVDNLLYGDQSKLPDTAHKNNKAYNRLYMLPLLLGLLGLLVQYRRNRRDALVTGMLFFFTGWAIVMYLNQAGLQPRERDYAFAGSFYVFAIWIGLGVIAVQQLIQRLTPRIPRSAASWSAAALCLLAVPILMASQEWDDHDRSKKTLARDLAADYLESCPPNAILFSFEDNDTYPIWYAQEVEGIRPDVRVIINTLSGTDWLINSLRYKVNNAAPVDPLFTPDEIMGDKKAVVYFTDAVPGFDKNAYGYNKDAYYDLYDTFTTVLAKDDPRFMAESSGGTAINLLPARKFSLPVDARQVLANGIAHPGEQVVPQLHLDISPQKRMLMKNELTMLAIIAANKWQRPICFTNTSEINALGLGKYARNRGLTYELTPIEDSHVDNDVAYKNIMTKFQYGHAGTPGVYFDEDNRRYLNFIKFSHAEIASSLAAAGRKEDARRVLENYDHNVDITNFPYGLTSSRGSFDNSYSLYFLQACYAAGDDALAAKVSASMKKDLQQQMQYYQSRGERMTDEQLAISAQQALEGKPNNLSDKQGEFAQDILSAYTLLLQMTQLENQYKASLIKPSM</sequence>
<dbReference type="EMBL" id="BMJC01000005">
    <property type="protein sequence ID" value="GGB17527.1"/>
    <property type="molecule type" value="Genomic_DNA"/>
</dbReference>
<reference evidence="2" key="2">
    <citation type="submission" date="2020-09" db="EMBL/GenBank/DDBJ databases">
        <authorList>
            <person name="Sun Q."/>
            <person name="Zhou Y."/>
        </authorList>
    </citation>
    <scope>NUCLEOTIDE SEQUENCE</scope>
    <source>
        <strain evidence="2">CGMCC 1.15448</strain>
    </source>
</reference>
<dbReference type="InterPro" id="IPR052724">
    <property type="entry name" value="GT117_domain-containing"/>
</dbReference>
<dbReference type="PANTHER" id="PTHR16214:SF3">
    <property type="entry name" value="TRANSMEMBRANE PROTEIN 260"/>
    <property type="match status" value="1"/>
</dbReference>
<comment type="caution">
    <text evidence="2">The sequence shown here is derived from an EMBL/GenBank/DDBJ whole genome shotgun (WGS) entry which is preliminary data.</text>
</comment>
<keyword evidence="1" id="KW-0472">Membrane</keyword>
<evidence type="ECO:0000313" key="2">
    <source>
        <dbReference type="EMBL" id="GGB17527.1"/>
    </source>
</evidence>
<feature type="transmembrane region" description="Helical" evidence="1">
    <location>
        <begin position="190"/>
        <end position="216"/>
    </location>
</feature>
<dbReference type="AlphaFoldDB" id="A0A8J2UH88"/>
<feature type="transmembrane region" description="Helical" evidence="1">
    <location>
        <begin position="526"/>
        <end position="544"/>
    </location>
</feature>
<feature type="transmembrane region" description="Helical" evidence="1">
    <location>
        <begin position="592"/>
        <end position="610"/>
    </location>
</feature>
<evidence type="ECO:0000313" key="3">
    <source>
        <dbReference type="Proteomes" id="UP000607559"/>
    </source>
</evidence>
<feature type="transmembrane region" description="Helical" evidence="1">
    <location>
        <begin position="268"/>
        <end position="289"/>
    </location>
</feature>
<organism evidence="2 3">
    <name type="scientific">Puia dinghuensis</name>
    <dbReference type="NCBI Taxonomy" id="1792502"/>
    <lineage>
        <taxon>Bacteria</taxon>
        <taxon>Pseudomonadati</taxon>
        <taxon>Bacteroidota</taxon>
        <taxon>Chitinophagia</taxon>
        <taxon>Chitinophagales</taxon>
        <taxon>Chitinophagaceae</taxon>
        <taxon>Puia</taxon>
    </lineage>
</organism>
<evidence type="ECO:0000256" key="1">
    <source>
        <dbReference type="SAM" id="Phobius"/>
    </source>
</evidence>
<accession>A0A8J2UH88</accession>
<protein>
    <submittedName>
        <fullName evidence="2">Membrane protein</fullName>
    </submittedName>
</protein>
<keyword evidence="1" id="KW-0812">Transmembrane</keyword>
<feature type="transmembrane region" description="Helical" evidence="1">
    <location>
        <begin position="503"/>
        <end position="519"/>
    </location>
</feature>
<reference evidence="2" key="1">
    <citation type="journal article" date="2014" name="Int. J. Syst. Evol. Microbiol.">
        <title>Complete genome sequence of Corynebacterium casei LMG S-19264T (=DSM 44701T), isolated from a smear-ripened cheese.</title>
        <authorList>
            <consortium name="US DOE Joint Genome Institute (JGI-PGF)"/>
            <person name="Walter F."/>
            <person name="Albersmeier A."/>
            <person name="Kalinowski J."/>
            <person name="Ruckert C."/>
        </authorList>
    </citation>
    <scope>NUCLEOTIDE SEQUENCE</scope>
    <source>
        <strain evidence="2">CGMCC 1.15448</strain>
    </source>
</reference>
<keyword evidence="3" id="KW-1185">Reference proteome</keyword>
<dbReference type="Pfam" id="PF11028">
    <property type="entry name" value="TMEM260-like"/>
    <property type="match status" value="1"/>
</dbReference>
<name>A0A8J2UH88_9BACT</name>
<dbReference type="PANTHER" id="PTHR16214">
    <property type="entry name" value="TRANSMEMBRANE PROTEIN 260"/>
    <property type="match status" value="1"/>
</dbReference>
<feature type="transmembrane region" description="Helical" evidence="1">
    <location>
        <begin position="556"/>
        <end position="580"/>
    </location>
</feature>
<feature type="transmembrane region" description="Helical" evidence="1">
    <location>
        <begin position="12"/>
        <end position="31"/>
    </location>
</feature>
<proteinExistence type="predicted"/>
<feature type="transmembrane region" description="Helical" evidence="1">
    <location>
        <begin position="296"/>
        <end position="315"/>
    </location>
</feature>
<dbReference type="RefSeq" id="WP_188936371.1">
    <property type="nucleotide sequence ID" value="NZ_BMJC01000005.1"/>
</dbReference>
<gene>
    <name evidence="2" type="ORF">GCM10011511_46640</name>
</gene>
<feature type="transmembrane region" description="Helical" evidence="1">
    <location>
        <begin position="125"/>
        <end position="142"/>
    </location>
</feature>
<feature type="transmembrane region" description="Helical" evidence="1">
    <location>
        <begin position="154"/>
        <end position="170"/>
    </location>
</feature>
<keyword evidence="1" id="KW-1133">Transmembrane helix</keyword>
<feature type="transmembrane region" description="Helical" evidence="1">
    <location>
        <begin position="87"/>
        <end position="105"/>
    </location>
</feature>
<dbReference type="Proteomes" id="UP000607559">
    <property type="component" value="Unassembled WGS sequence"/>
</dbReference>
<dbReference type="PROSITE" id="PS51257">
    <property type="entry name" value="PROKAR_LIPOPROTEIN"/>
    <property type="match status" value="1"/>
</dbReference>
<feature type="transmembrane region" description="Helical" evidence="1">
    <location>
        <begin position="228"/>
        <end position="248"/>
    </location>
</feature>
<dbReference type="InterPro" id="IPR021280">
    <property type="entry name" value="TMEM260-like"/>
</dbReference>
<feature type="transmembrane region" description="Helical" evidence="1">
    <location>
        <begin position="58"/>
        <end position="75"/>
    </location>
</feature>